<dbReference type="Proteomes" id="UP000267821">
    <property type="component" value="Unassembled WGS sequence"/>
</dbReference>
<evidence type="ECO:0000313" key="3">
    <source>
        <dbReference type="Proteomes" id="UP000267821"/>
    </source>
</evidence>
<organism evidence="2 3">
    <name type="scientific">Terfezia boudieri ATCC MYA-4762</name>
    <dbReference type="NCBI Taxonomy" id="1051890"/>
    <lineage>
        <taxon>Eukaryota</taxon>
        <taxon>Fungi</taxon>
        <taxon>Dikarya</taxon>
        <taxon>Ascomycota</taxon>
        <taxon>Pezizomycotina</taxon>
        <taxon>Pezizomycetes</taxon>
        <taxon>Pezizales</taxon>
        <taxon>Pezizaceae</taxon>
        <taxon>Terfezia</taxon>
    </lineage>
</organism>
<name>A0A3N4L802_9PEZI</name>
<dbReference type="InParanoid" id="A0A3N4L802"/>
<sequence>MKFPTYTLCLVLGLVSLASANAVPSEDGITLPREIACAPKGEMCAGPARIQCCEGLECANIQLVPDGYGNCDIPHCAPRGEMCAGLAGIQCCNGLNCTNIEPVADGAGTCDIPHCSKMGKPCGGITGIQCCLGLKCVGIPPKIEDGIRTRKYCRRDL</sequence>
<dbReference type="OrthoDB" id="3799394at2759"/>
<reference evidence="2 3" key="1">
    <citation type="journal article" date="2018" name="Nat. Ecol. Evol.">
        <title>Pezizomycetes genomes reveal the molecular basis of ectomycorrhizal truffle lifestyle.</title>
        <authorList>
            <person name="Murat C."/>
            <person name="Payen T."/>
            <person name="Noel B."/>
            <person name="Kuo A."/>
            <person name="Morin E."/>
            <person name="Chen J."/>
            <person name="Kohler A."/>
            <person name="Krizsan K."/>
            <person name="Balestrini R."/>
            <person name="Da Silva C."/>
            <person name="Montanini B."/>
            <person name="Hainaut M."/>
            <person name="Levati E."/>
            <person name="Barry K.W."/>
            <person name="Belfiori B."/>
            <person name="Cichocki N."/>
            <person name="Clum A."/>
            <person name="Dockter R.B."/>
            <person name="Fauchery L."/>
            <person name="Guy J."/>
            <person name="Iotti M."/>
            <person name="Le Tacon F."/>
            <person name="Lindquist E.A."/>
            <person name="Lipzen A."/>
            <person name="Malagnac F."/>
            <person name="Mello A."/>
            <person name="Molinier V."/>
            <person name="Miyauchi S."/>
            <person name="Poulain J."/>
            <person name="Riccioni C."/>
            <person name="Rubini A."/>
            <person name="Sitrit Y."/>
            <person name="Splivallo R."/>
            <person name="Traeger S."/>
            <person name="Wang M."/>
            <person name="Zifcakova L."/>
            <person name="Wipf D."/>
            <person name="Zambonelli A."/>
            <person name="Paolocci F."/>
            <person name="Nowrousian M."/>
            <person name="Ottonello S."/>
            <person name="Baldrian P."/>
            <person name="Spatafora J.W."/>
            <person name="Henrissat B."/>
            <person name="Nagy L.G."/>
            <person name="Aury J.M."/>
            <person name="Wincker P."/>
            <person name="Grigoriev I.V."/>
            <person name="Bonfante P."/>
            <person name="Martin F.M."/>
        </authorList>
    </citation>
    <scope>NUCLEOTIDE SEQUENCE [LARGE SCALE GENOMIC DNA]</scope>
    <source>
        <strain evidence="2 3">ATCC MYA-4762</strain>
    </source>
</reference>
<gene>
    <name evidence="2" type="ORF">L211DRAFT_843082</name>
</gene>
<keyword evidence="3" id="KW-1185">Reference proteome</keyword>
<feature type="chain" id="PRO_5017988987" evidence="1">
    <location>
        <begin position="21"/>
        <end position="157"/>
    </location>
</feature>
<protein>
    <submittedName>
        <fullName evidence="2">Uncharacterized protein</fullName>
    </submittedName>
</protein>
<evidence type="ECO:0000256" key="1">
    <source>
        <dbReference type="SAM" id="SignalP"/>
    </source>
</evidence>
<feature type="signal peptide" evidence="1">
    <location>
        <begin position="1"/>
        <end position="20"/>
    </location>
</feature>
<proteinExistence type="predicted"/>
<dbReference type="EMBL" id="ML121601">
    <property type="protein sequence ID" value="RPB19017.1"/>
    <property type="molecule type" value="Genomic_DNA"/>
</dbReference>
<evidence type="ECO:0000313" key="2">
    <source>
        <dbReference type="EMBL" id="RPB19017.1"/>
    </source>
</evidence>
<dbReference type="AlphaFoldDB" id="A0A3N4L802"/>
<keyword evidence="1" id="KW-0732">Signal</keyword>
<accession>A0A3N4L802</accession>